<dbReference type="EMBL" id="JACHOT010000006">
    <property type="protein sequence ID" value="MBB4652301.1"/>
    <property type="molecule type" value="Genomic_DNA"/>
</dbReference>
<reference evidence="1 2" key="1">
    <citation type="submission" date="2020-08" db="EMBL/GenBank/DDBJ databases">
        <title>Genomic Encyclopedia of Type Strains, Phase IV (KMG-IV): sequencing the most valuable type-strain genomes for metagenomic binning, comparative biology and taxonomic classification.</title>
        <authorList>
            <person name="Goeker M."/>
        </authorList>
    </citation>
    <scope>NUCLEOTIDE SEQUENCE [LARGE SCALE GENOMIC DNA]</scope>
    <source>
        <strain evidence="1 2">DSM 7050</strain>
    </source>
</reference>
<name>A0ABR6L672_9HYPH</name>
<evidence type="ECO:0000313" key="1">
    <source>
        <dbReference type="EMBL" id="MBB4652301.1"/>
    </source>
</evidence>
<accession>A0ABR6L672</accession>
<organism evidence="1 2">
    <name type="scientific">Aminobacter niigataensis</name>
    <dbReference type="NCBI Taxonomy" id="83265"/>
    <lineage>
        <taxon>Bacteria</taxon>
        <taxon>Pseudomonadati</taxon>
        <taxon>Pseudomonadota</taxon>
        <taxon>Alphaproteobacteria</taxon>
        <taxon>Hyphomicrobiales</taxon>
        <taxon>Phyllobacteriaceae</taxon>
        <taxon>Aminobacter</taxon>
    </lineage>
</organism>
<sequence length="53" mass="5723">MEETSARLASGAARPPILDWTAGEWHQSKFISSLKFLARKALTPPLALAIATT</sequence>
<gene>
    <name evidence="1" type="ORF">GGQ99_004077</name>
</gene>
<evidence type="ECO:0000313" key="2">
    <source>
        <dbReference type="Proteomes" id="UP000539538"/>
    </source>
</evidence>
<dbReference type="Proteomes" id="UP000539538">
    <property type="component" value="Unassembled WGS sequence"/>
</dbReference>
<dbReference type="RefSeq" id="WP_159091755.1">
    <property type="nucleotide sequence ID" value="NZ_BAAAVZ010000009.1"/>
</dbReference>
<proteinExistence type="predicted"/>
<protein>
    <submittedName>
        <fullName evidence="1">Uncharacterized protein</fullName>
    </submittedName>
</protein>
<keyword evidence="2" id="KW-1185">Reference proteome</keyword>
<comment type="caution">
    <text evidence="1">The sequence shown here is derived from an EMBL/GenBank/DDBJ whole genome shotgun (WGS) entry which is preliminary data.</text>
</comment>